<dbReference type="InterPro" id="IPR012292">
    <property type="entry name" value="Globin/Proto"/>
</dbReference>
<dbReference type="Gene3D" id="1.10.490.10">
    <property type="entry name" value="Globins"/>
    <property type="match status" value="1"/>
</dbReference>
<sequence length="119" mass="13287">MNSLLDQVGGTQIVNRTVSEFYQTIGRHLSATDTCDHRKQESRQAQFLNHALSTQAEPVRSRRASFLAQGLNPALFEALLEYFEARLVELGFSWQLSSQMAETAGELYGSCEQDLSIAC</sequence>
<dbReference type="RefSeq" id="WP_073277027.1">
    <property type="nucleotide sequence ID" value="NZ_FQVA01000006.1"/>
</dbReference>
<dbReference type="EMBL" id="FQVA01000006">
    <property type="protein sequence ID" value="SHG05091.1"/>
    <property type="molecule type" value="Genomic_DNA"/>
</dbReference>
<dbReference type="Proteomes" id="UP000184170">
    <property type="component" value="Unassembled WGS sequence"/>
</dbReference>
<reference evidence="2" key="1">
    <citation type="submission" date="2016-11" db="EMBL/GenBank/DDBJ databases">
        <authorList>
            <person name="Varghese N."/>
            <person name="Submissions S."/>
        </authorList>
    </citation>
    <scope>NUCLEOTIDE SEQUENCE [LARGE SCALE GENOMIC DNA]</scope>
    <source>
        <strain evidence="2">CGMCC 1.7063</strain>
    </source>
</reference>
<protein>
    <submittedName>
        <fullName evidence="1">Truncated hemoglobin YjbI</fullName>
    </submittedName>
</protein>
<organism evidence="1 2">
    <name type="scientific">Microbulbifer donghaiensis</name>
    <dbReference type="NCBI Taxonomy" id="494016"/>
    <lineage>
        <taxon>Bacteria</taxon>
        <taxon>Pseudomonadati</taxon>
        <taxon>Pseudomonadota</taxon>
        <taxon>Gammaproteobacteria</taxon>
        <taxon>Cellvibrionales</taxon>
        <taxon>Microbulbiferaceae</taxon>
        <taxon>Microbulbifer</taxon>
    </lineage>
</organism>
<evidence type="ECO:0000313" key="2">
    <source>
        <dbReference type="Proteomes" id="UP000184170"/>
    </source>
</evidence>
<gene>
    <name evidence="1" type="ORF">SAMN04487965_3195</name>
</gene>
<proteinExistence type="predicted"/>
<dbReference type="SUPFAM" id="SSF46458">
    <property type="entry name" value="Globin-like"/>
    <property type="match status" value="1"/>
</dbReference>
<dbReference type="GO" id="GO:0019825">
    <property type="term" value="F:oxygen binding"/>
    <property type="evidence" value="ECO:0007669"/>
    <property type="project" value="InterPro"/>
</dbReference>
<dbReference type="STRING" id="494016.SAMN04487965_3195"/>
<dbReference type="AlphaFoldDB" id="A0A1M5GNG0"/>
<dbReference type="InterPro" id="IPR009050">
    <property type="entry name" value="Globin-like_sf"/>
</dbReference>
<keyword evidence="2" id="KW-1185">Reference proteome</keyword>
<dbReference type="OrthoDB" id="5739082at2"/>
<evidence type="ECO:0000313" key="1">
    <source>
        <dbReference type="EMBL" id="SHG05091.1"/>
    </source>
</evidence>
<name>A0A1M5GNG0_9GAMM</name>
<accession>A0A1M5GNG0</accession>
<dbReference type="GO" id="GO:0020037">
    <property type="term" value="F:heme binding"/>
    <property type="evidence" value="ECO:0007669"/>
    <property type="project" value="InterPro"/>
</dbReference>